<dbReference type="OMA" id="YQEEKCQ"/>
<dbReference type="AlphaFoldDB" id="A0A1D8NJV1"/>
<feature type="disulfide bond" evidence="7">
    <location>
        <begin position="23"/>
        <end position="34"/>
    </location>
</feature>
<name>A0A1D8NJV1_YARLL</name>
<evidence type="ECO:0000256" key="2">
    <source>
        <dbReference type="ARBA" id="ARBA00009858"/>
    </source>
</evidence>
<evidence type="ECO:0000313" key="8">
    <source>
        <dbReference type="EMBL" id="AOW05911.1"/>
    </source>
</evidence>
<dbReference type="InterPro" id="IPR027179">
    <property type="entry name" value="CMC4"/>
</dbReference>
<dbReference type="FunFam" id="1.10.287.1130:FF:000008">
    <property type="entry name" value="Cx9C motif-containing protein 4, mitochondrial"/>
    <property type="match status" value="1"/>
</dbReference>
<dbReference type="PANTHER" id="PTHR15590">
    <property type="entry name" value="CX9C MOTIF-CONTAINING PROTEIN 4"/>
    <property type="match status" value="1"/>
</dbReference>
<dbReference type="RefSeq" id="XP_504351.2">
    <property type="nucleotide sequence ID" value="XM_504351.2"/>
</dbReference>
<keyword evidence="4" id="KW-0677">Repeat</keyword>
<evidence type="ECO:0000256" key="6">
    <source>
        <dbReference type="ARBA" id="ARBA00023157"/>
    </source>
</evidence>
<evidence type="ECO:0000313" key="10">
    <source>
        <dbReference type="Proteomes" id="UP000182444"/>
    </source>
</evidence>
<dbReference type="PROSITE" id="PS51808">
    <property type="entry name" value="CHCH"/>
    <property type="match status" value="1"/>
</dbReference>
<evidence type="ECO:0000313" key="11">
    <source>
        <dbReference type="Proteomes" id="UP000256601"/>
    </source>
</evidence>
<keyword evidence="5" id="KW-0496">Mitochondrion</keyword>
<dbReference type="GeneID" id="2912545"/>
<dbReference type="GO" id="GO:0005758">
    <property type="term" value="C:mitochondrial intermembrane space"/>
    <property type="evidence" value="ECO:0007669"/>
    <property type="project" value="UniProtKB-SubCell"/>
</dbReference>
<reference evidence="9 11" key="2">
    <citation type="submission" date="2018-07" db="EMBL/GenBank/DDBJ databases">
        <title>Draft Genome Assemblies for Five Robust Yarrowia lipolytica Strains Exhibiting High Lipid Production and Pentose Sugar Utilization and Sugar Alcohol Secretion from Undetoxified Lignocellulosic Biomass Hydrolysates.</title>
        <authorList>
            <consortium name="DOE Joint Genome Institute"/>
            <person name="Walker C."/>
            <person name="Ryu S."/>
            <person name="Na H."/>
            <person name="Zane M."/>
            <person name="LaButti K."/>
            <person name="Lipzen A."/>
            <person name="Haridas S."/>
            <person name="Barry K."/>
            <person name="Grigoriev I.V."/>
            <person name="Quarterman J."/>
            <person name="Slininger P."/>
            <person name="Dien B."/>
            <person name="Trinh C.T."/>
        </authorList>
    </citation>
    <scope>NUCLEOTIDE SEQUENCE [LARGE SCALE GENOMIC DNA]</scope>
    <source>
        <strain evidence="9 11">YB392</strain>
    </source>
</reference>
<dbReference type="Pfam" id="PF08991">
    <property type="entry name" value="CMC4"/>
    <property type="match status" value="1"/>
</dbReference>
<dbReference type="SMR" id="A0A1D8NJV1"/>
<feature type="disulfide bond" evidence="7">
    <location>
        <begin position="13"/>
        <end position="44"/>
    </location>
</feature>
<dbReference type="EMBL" id="KZ858986">
    <property type="protein sequence ID" value="RDW26134.1"/>
    <property type="molecule type" value="Genomic_DNA"/>
</dbReference>
<organism evidence="8 10">
    <name type="scientific">Yarrowia lipolytica</name>
    <name type="common">Candida lipolytica</name>
    <dbReference type="NCBI Taxonomy" id="4952"/>
    <lineage>
        <taxon>Eukaryota</taxon>
        <taxon>Fungi</taxon>
        <taxon>Dikarya</taxon>
        <taxon>Ascomycota</taxon>
        <taxon>Saccharomycotina</taxon>
        <taxon>Dipodascomycetes</taxon>
        <taxon>Dipodascales</taxon>
        <taxon>Dipodascales incertae sedis</taxon>
        <taxon>Yarrowia</taxon>
    </lineage>
</organism>
<feature type="disulfide bond" evidence="7">
    <location>
        <begin position="45"/>
        <end position="61"/>
    </location>
</feature>
<accession>A0A1D8NJV1</accession>
<dbReference type="InterPro" id="IPR009069">
    <property type="entry name" value="Cys_alpha_HP_mot_SF"/>
</dbReference>
<evidence type="ECO:0000256" key="4">
    <source>
        <dbReference type="ARBA" id="ARBA00022737"/>
    </source>
</evidence>
<comment type="similarity">
    <text evidence="2">Belongs to the CMC4 family.</text>
</comment>
<protein>
    <recommendedName>
        <fullName evidence="3">Cx9C motif-containing protein 4, mitochondrial</fullName>
    </recommendedName>
</protein>
<proteinExistence type="inferred from homology"/>
<evidence type="ECO:0000256" key="1">
    <source>
        <dbReference type="ARBA" id="ARBA00004569"/>
    </source>
</evidence>
<dbReference type="VEuPathDB" id="FungiDB:YALI0_E24409g"/>
<dbReference type="PANTHER" id="PTHR15590:SF0">
    <property type="entry name" value="CX9C MOTIF-CONTAINING PROTEIN 4"/>
    <property type="match status" value="1"/>
</dbReference>
<dbReference type="KEGG" id="yli:2912545"/>
<dbReference type="eggNOG" id="ENOG502S7M4">
    <property type="taxonomic scope" value="Eukaryota"/>
</dbReference>
<dbReference type="Proteomes" id="UP000182444">
    <property type="component" value="Chromosome 1E"/>
</dbReference>
<evidence type="ECO:0000256" key="3">
    <source>
        <dbReference type="ARBA" id="ARBA00019406"/>
    </source>
</evidence>
<evidence type="ECO:0000313" key="9">
    <source>
        <dbReference type="EMBL" id="RDW26134.1"/>
    </source>
</evidence>
<dbReference type="OrthoDB" id="13601at2759"/>
<keyword evidence="6 7" id="KW-1015">Disulfide bond</keyword>
<dbReference type="Proteomes" id="UP000256601">
    <property type="component" value="Unassembled WGS sequence"/>
</dbReference>
<dbReference type="Gene3D" id="1.10.287.1130">
    <property type="entry name" value="CytochromE C oxidase copper chaperone"/>
    <property type="match status" value="1"/>
</dbReference>
<evidence type="ECO:0000256" key="7">
    <source>
        <dbReference type="PIRSR" id="PIRSR627179-50"/>
    </source>
</evidence>
<comment type="subcellular location">
    <subcellularLocation>
        <location evidence="1">Mitochondrion intermembrane space</location>
    </subcellularLocation>
</comment>
<evidence type="ECO:0000256" key="5">
    <source>
        <dbReference type="ARBA" id="ARBA00023128"/>
    </source>
</evidence>
<sequence length="89" mass="10263">MAEEEIDYNSQPCHAYACRIQDCLQRSGYNESKCTKLIDELYECCAKFYMSKGEDARSTSCPKPNLLKLKIQQRESKDVDAVLLEFAKK</sequence>
<dbReference type="VEuPathDB" id="FungiDB:YALI1_E29074g"/>
<dbReference type="SUPFAM" id="SSF47072">
    <property type="entry name" value="Cysteine alpha-hairpin motif"/>
    <property type="match status" value="1"/>
</dbReference>
<reference evidence="8 10" key="1">
    <citation type="journal article" date="2016" name="PLoS ONE">
        <title>Sequence Assembly of Yarrowia lipolytica Strain W29/CLIB89 Shows Transposable Element Diversity.</title>
        <authorList>
            <person name="Magnan C."/>
            <person name="Yu J."/>
            <person name="Chang I."/>
            <person name="Jahn E."/>
            <person name="Kanomata Y."/>
            <person name="Wu J."/>
            <person name="Zeller M."/>
            <person name="Oakes M."/>
            <person name="Baldi P."/>
            <person name="Sandmeyer S."/>
        </authorList>
    </citation>
    <scope>NUCLEOTIDE SEQUENCE [LARGE SCALE GENOMIC DNA]</scope>
    <source>
        <strain evidence="8">CLIB89</strain>
        <strain evidence="10">CLIB89(W29)</strain>
    </source>
</reference>
<dbReference type="EMBL" id="CP017557">
    <property type="protein sequence ID" value="AOW05911.1"/>
    <property type="molecule type" value="Genomic_DNA"/>
</dbReference>
<gene>
    <name evidence="9" type="ORF">B0I71DRAFT_131459</name>
    <name evidence="8" type="ORF">YALI1_E29074g</name>
</gene>